<comment type="similarity">
    <text evidence="2">Belongs to the chromate ion transporter (CHR) (TC 2.A.51) family.</text>
</comment>
<feature type="transmembrane region" description="Helical" evidence="8">
    <location>
        <begin position="12"/>
        <end position="33"/>
    </location>
</feature>
<keyword evidence="5 8" id="KW-1133">Transmembrane helix</keyword>
<dbReference type="PANTHER" id="PTHR43663">
    <property type="entry name" value="CHROMATE TRANSPORT PROTEIN-RELATED"/>
    <property type="match status" value="1"/>
</dbReference>
<comment type="caution">
    <text evidence="9">The sequence shown here is derived from an EMBL/GenBank/DDBJ whole genome shotgun (WGS) entry which is preliminary data.</text>
</comment>
<organism evidence="9 10">
    <name type="scientific">Paenibacillus residui</name>
    <dbReference type="NCBI Taxonomy" id="629724"/>
    <lineage>
        <taxon>Bacteria</taxon>
        <taxon>Bacillati</taxon>
        <taxon>Bacillota</taxon>
        <taxon>Bacilli</taxon>
        <taxon>Bacillales</taxon>
        <taxon>Paenibacillaceae</taxon>
        <taxon>Paenibacillus</taxon>
    </lineage>
</organism>
<feature type="transmembrane region" description="Helical" evidence="8">
    <location>
        <begin position="118"/>
        <end position="138"/>
    </location>
</feature>
<accession>A0ABW3DDW3</accession>
<evidence type="ECO:0000256" key="2">
    <source>
        <dbReference type="ARBA" id="ARBA00005262"/>
    </source>
</evidence>
<evidence type="ECO:0000256" key="4">
    <source>
        <dbReference type="ARBA" id="ARBA00022692"/>
    </source>
</evidence>
<dbReference type="Pfam" id="PF02417">
    <property type="entry name" value="Chromate_transp"/>
    <property type="match status" value="1"/>
</dbReference>
<comment type="subcellular location">
    <subcellularLocation>
        <location evidence="1">Cell membrane</location>
        <topology evidence="1">Multi-pass membrane protein</topology>
    </subcellularLocation>
</comment>
<gene>
    <name evidence="9" type="ORF">ACFQ03_19820</name>
</gene>
<evidence type="ECO:0000313" key="9">
    <source>
        <dbReference type="EMBL" id="MFD0871390.1"/>
    </source>
</evidence>
<feature type="transmembrane region" description="Helical" evidence="8">
    <location>
        <begin position="150"/>
        <end position="180"/>
    </location>
</feature>
<sequence length="223" mass="24156">MARPANSWKLSWSIFWTFCKISPVTFGGGYAMIPVIEREVVARRKWLDEKEMTDVLSISGSAPGGIGVNAAIFTGYRLGKWKGALSALMGITLPAFLIVLALGIAFTQLRSIPKIEAAFAGIQSAIAALIVFAAYRLLRTAVFDIATLSVAAATALLLIFSPIHPLVLILGGMVAGILLIKMKERLGWRVKLEKNEVSGKEQADRTDRPATYSSHDYFLGDGI</sequence>
<proteinExistence type="inferred from homology"/>
<keyword evidence="4 8" id="KW-0812">Transmembrane</keyword>
<dbReference type="PANTHER" id="PTHR43663:SF2">
    <property type="entry name" value="CHROMATE TRANSPORT PROTEIN-RELATED"/>
    <property type="match status" value="1"/>
</dbReference>
<dbReference type="InterPro" id="IPR003370">
    <property type="entry name" value="Chromate_transpt"/>
</dbReference>
<dbReference type="EMBL" id="JBHTIU010000081">
    <property type="protein sequence ID" value="MFD0871390.1"/>
    <property type="molecule type" value="Genomic_DNA"/>
</dbReference>
<feature type="region of interest" description="Disordered" evidence="7">
    <location>
        <begin position="199"/>
        <end position="223"/>
    </location>
</feature>
<evidence type="ECO:0000313" key="10">
    <source>
        <dbReference type="Proteomes" id="UP001597120"/>
    </source>
</evidence>
<protein>
    <submittedName>
        <fullName evidence="9">Chromate transporter</fullName>
    </submittedName>
</protein>
<reference evidence="10" key="1">
    <citation type="journal article" date="2019" name="Int. J. Syst. Evol. Microbiol.">
        <title>The Global Catalogue of Microorganisms (GCM) 10K type strain sequencing project: providing services to taxonomists for standard genome sequencing and annotation.</title>
        <authorList>
            <consortium name="The Broad Institute Genomics Platform"/>
            <consortium name="The Broad Institute Genome Sequencing Center for Infectious Disease"/>
            <person name="Wu L."/>
            <person name="Ma J."/>
        </authorList>
    </citation>
    <scope>NUCLEOTIDE SEQUENCE [LARGE SCALE GENOMIC DNA]</scope>
    <source>
        <strain evidence="10">CCUG 57263</strain>
    </source>
</reference>
<evidence type="ECO:0000256" key="7">
    <source>
        <dbReference type="SAM" id="MobiDB-lite"/>
    </source>
</evidence>
<dbReference type="InterPro" id="IPR052518">
    <property type="entry name" value="CHR_Transporter"/>
</dbReference>
<evidence type="ECO:0000256" key="8">
    <source>
        <dbReference type="SAM" id="Phobius"/>
    </source>
</evidence>
<keyword evidence="10" id="KW-1185">Reference proteome</keyword>
<evidence type="ECO:0000256" key="1">
    <source>
        <dbReference type="ARBA" id="ARBA00004651"/>
    </source>
</evidence>
<keyword evidence="6 8" id="KW-0472">Membrane</keyword>
<evidence type="ECO:0000256" key="5">
    <source>
        <dbReference type="ARBA" id="ARBA00022989"/>
    </source>
</evidence>
<feature type="transmembrane region" description="Helical" evidence="8">
    <location>
        <begin position="84"/>
        <end position="106"/>
    </location>
</feature>
<evidence type="ECO:0000256" key="3">
    <source>
        <dbReference type="ARBA" id="ARBA00022475"/>
    </source>
</evidence>
<dbReference type="Proteomes" id="UP001597120">
    <property type="component" value="Unassembled WGS sequence"/>
</dbReference>
<evidence type="ECO:0000256" key="6">
    <source>
        <dbReference type="ARBA" id="ARBA00023136"/>
    </source>
</evidence>
<name>A0ABW3DDW3_9BACL</name>
<keyword evidence="3" id="KW-1003">Cell membrane</keyword>
<feature type="compositionally biased region" description="Basic and acidic residues" evidence="7">
    <location>
        <begin position="199"/>
        <end position="208"/>
    </location>
</feature>
<dbReference type="RefSeq" id="WP_150959199.1">
    <property type="nucleotide sequence ID" value="NZ_JBHTIU010000081.1"/>
</dbReference>
<feature type="transmembrane region" description="Helical" evidence="8">
    <location>
        <begin position="54"/>
        <end position="78"/>
    </location>
</feature>